<dbReference type="Gene3D" id="1.10.10.60">
    <property type="entry name" value="Homeodomain-like"/>
    <property type="match status" value="1"/>
</dbReference>
<protein>
    <submittedName>
        <fullName evidence="4">Transcriptional regulator, TetR family</fullName>
    </submittedName>
</protein>
<feature type="DNA-binding region" description="H-T-H motif" evidence="2">
    <location>
        <begin position="26"/>
        <end position="45"/>
    </location>
</feature>
<dbReference type="OrthoDB" id="9812484at2"/>
<keyword evidence="5" id="KW-1185">Reference proteome</keyword>
<dbReference type="PANTHER" id="PTHR30328:SF54">
    <property type="entry name" value="HTH-TYPE TRANSCRIPTIONAL REPRESSOR SCO4008"/>
    <property type="match status" value="1"/>
</dbReference>
<gene>
    <name evidence="4" type="ORF">SAMN05216378_3028</name>
</gene>
<accession>A0A1I2AB39</accession>
<dbReference type="GO" id="GO:0006355">
    <property type="term" value="P:regulation of DNA-templated transcription"/>
    <property type="evidence" value="ECO:0007669"/>
    <property type="project" value="UniProtKB-ARBA"/>
</dbReference>
<evidence type="ECO:0000259" key="3">
    <source>
        <dbReference type="PROSITE" id="PS50977"/>
    </source>
</evidence>
<organism evidence="4 5">
    <name type="scientific">Paenibacillus catalpae</name>
    <dbReference type="NCBI Taxonomy" id="1045775"/>
    <lineage>
        <taxon>Bacteria</taxon>
        <taxon>Bacillati</taxon>
        <taxon>Bacillota</taxon>
        <taxon>Bacilli</taxon>
        <taxon>Bacillales</taxon>
        <taxon>Paenibacillaceae</taxon>
        <taxon>Paenibacillus</taxon>
    </lineage>
</organism>
<name>A0A1I2AB39_9BACL</name>
<dbReference type="InterPro" id="IPR050109">
    <property type="entry name" value="HTH-type_TetR-like_transc_reg"/>
</dbReference>
<dbReference type="STRING" id="1045775.SAMN05216378_3028"/>
<evidence type="ECO:0000256" key="1">
    <source>
        <dbReference type="ARBA" id="ARBA00023125"/>
    </source>
</evidence>
<dbReference type="InterPro" id="IPR001647">
    <property type="entry name" value="HTH_TetR"/>
</dbReference>
<dbReference type="SUPFAM" id="SSF46689">
    <property type="entry name" value="Homeodomain-like"/>
    <property type="match status" value="1"/>
</dbReference>
<evidence type="ECO:0000256" key="2">
    <source>
        <dbReference type="PROSITE-ProRule" id="PRU00335"/>
    </source>
</evidence>
<dbReference type="PRINTS" id="PR00455">
    <property type="entry name" value="HTHTETR"/>
</dbReference>
<feature type="domain" description="HTH tetR-type" evidence="3">
    <location>
        <begin position="3"/>
        <end position="63"/>
    </location>
</feature>
<proteinExistence type="predicted"/>
<dbReference type="SUPFAM" id="SSF48498">
    <property type="entry name" value="Tetracyclin repressor-like, C-terminal domain"/>
    <property type="match status" value="1"/>
</dbReference>
<reference evidence="5" key="1">
    <citation type="submission" date="2016-10" db="EMBL/GenBank/DDBJ databases">
        <authorList>
            <person name="Varghese N."/>
            <person name="Submissions S."/>
        </authorList>
    </citation>
    <scope>NUCLEOTIDE SEQUENCE [LARGE SCALE GENOMIC DNA]</scope>
    <source>
        <strain evidence="5">CGMCC 1.10784</strain>
    </source>
</reference>
<dbReference type="Gene3D" id="1.10.357.10">
    <property type="entry name" value="Tetracycline Repressor, domain 2"/>
    <property type="match status" value="1"/>
</dbReference>
<dbReference type="PANTHER" id="PTHR30328">
    <property type="entry name" value="TRANSCRIPTIONAL REPRESSOR"/>
    <property type="match status" value="1"/>
</dbReference>
<dbReference type="PROSITE" id="PS01081">
    <property type="entry name" value="HTH_TETR_1"/>
    <property type="match status" value="1"/>
</dbReference>
<dbReference type="Proteomes" id="UP000198855">
    <property type="component" value="Unassembled WGS sequence"/>
</dbReference>
<evidence type="ECO:0000313" key="4">
    <source>
        <dbReference type="EMBL" id="SFE41171.1"/>
    </source>
</evidence>
<keyword evidence="1 2" id="KW-0238">DNA-binding</keyword>
<evidence type="ECO:0000313" key="5">
    <source>
        <dbReference type="Proteomes" id="UP000198855"/>
    </source>
</evidence>
<dbReference type="GO" id="GO:0003677">
    <property type="term" value="F:DNA binding"/>
    <property type="evidence" value="ECO:0007669"/>
    <property type="project" value="UniProtKB-UniRule"/>
</dbReference>
<dbReference type="EMBL" id="FOMT01000003">
    <property type="protein sequence ID" value="SFE41171.1"/>
    <property type="molecule type" value="Genomic_DNA"/>
</dbReference>
<dbReference type="AlphaFoldDB" id="A0A1I2AB39"/>
<dbReference type="InterPro" id="IPR009057">
    <property type="entry name" value="Homeodomain-like_sf"/>
</dbReference>
<dbReference type="RefSeq" id="WP_091186486.1">
    <property type="nucleotide sequence ID" value="NZ_FOMT01000003.1"/>
</dbReference>
<dbReference type="Pfam" id="PF00440">
    <property type="entry name" value="TetR_N"/>
    <property type="match status" value="1"/>
</dbReference>
<dbReference type="InterPro" id="IPR023772">
    <property type="entry name" value="DNA-bd_HTH_TetR-type_CS"/>
</dbReference>
<dbReference type="PROSITE" id="PS50977">
    <property type="entry name" value="HTH_TETR_2"/>
    <property type="match status" value="1"/>
</dbReference>
<sequence>MSIDRKALILKAATQSFAQFGYKATTMDLVSKIASVGKGTIYTFFKTKEELFEAILNKAEVDLKEAMNCGFAKDGSQSSFIHSVFNLLDSILEFRSDHELFVKLAQEVRDIGTAQALEGIRRMELFGLEFLKQKLDLAIEKGEVRDCDTTITSYMIFRLYLGLATEWNKSHSEPLTKEQIKENIALLITQGIVKEPRT</sequence>
<dbReference type="InterPro" id="IPR036271">
    <property type="entry name" value="Tet_transcr_reg_TetR-rel_C_sf"/>
</dbReference>